<name>K0IKT5_NITGG</name>
<protein>
    <submittedName>
        <fullName evidence="1">Uncharacterized protein</fullName>
    </submittedName>
</protein>
<evidence type="ECO:0000313" key="2">
    <source>
        <dbReference type="Proteomes" id="UP000008037"/>
    </source>
</evidence>
<organism evidence="1 2">
    <name type="scientific">Nitrososphaera gargensis (strain Ga9.2)</name>
    <dbReference type="NCBI Taxonomy" id="1237085"/>
    <lineage>
        <taxon>Archaea</taxon>
        <taxon>Nitrososphaerota</taxon>
        <taxon>Nitrososphaeria</taxon>
        <taxon>Nitrososphaerales</taxon>
        <taxon>Nitrososphaeraceae</taxon>
        <taxon>Nitrososphaera</taxon>
    </lineage>
</organism>
<dbReference type="KEGG" id="nga:Ngar_c30570"/>
<proteinExistence type="predicted"/>
<dbReference type="Proteomes" id="UP000008037">
    <property type="component" value="Chromosome"/>
</dbReference>
<dbReference type="InParanoid" id="K0IKT5"/>
<gene>
    <name evidence="1" type="ordered locus">Ngar_c30570</name>
</gene>
<dbReference type="STRING" id="1237085.Ngar_c30570"/>
<dbReference type="BioCyc" id="CNIT1237085:G1324-3057-MONOMER"/>
<dbReference type="GeneID" id="58787790"/>
<dbReference type="EMBL" id="CP002408">
    <property type="protein sequence ID" value="AFU59973.1"/>
    <property type="molecule type" value="Genomic_DNA"/>
</dbReference>
<sequence length="56" mass="6585">MLTNNTEDLPEVKAFLAKYPDADAHTDRSGRLVVDYRQDYLEVMLNRIGTEYYPYI</sequence>
<keyword evidence="2" id="KW-1185">Reference proteome</keyword>
<dbReference type="RefSeq" id="WP_015020507.1">
    <property type="nucleotide sequence ID" value="NC_018719.1"/>
</dbReference>
<evidence type="ECO:0000313" key="1">
    <source>
        <dbReference type="EMBL" id="AFU59973.1"/>
    </source>
</evidence>
<reference evidence="1 2" key="1">
    <citation type="journal article" date="2012" name="Environ. Microbiol.">
        <title>The genome of the ammonia-oxidizing Candidatus Nitrososphaera gargensis: insights into metabolic versatility and environmental adaptations.</title>
        <authorList>
            <person name="Spang A."/>
            <person name="Poehlein A."/>
            <person name="Offre P."/>
            <person name="Zumbragel S."/>
            <person name="Haider S."/>
            <person name="Rychlik N."/>
            <person name="Nowka B."/>
            <person name="Schmeisser C."/>
            <person name="Lebedeva E.V."/>
            <person name="Rattei T."/>
            <person name="Bohm C."/>
            <person name="Schmid M."/>
            <person name="Galushko A."/>
            <person name="Hatzenpichler R."/>
            <person name="Weinmaier T."/>
            <person name="Daniel R."/>
            <person name="Schleper C."/>
            <person name="Spieck E."/>
            <person name="Streit W."/>
            <person name="Wagner M."/>
        </authorList>
    </citation>
    <scope>NUCLEOTIDE SEQUENCE [LARGE SCALE GENOMIC DNA]</scope>
    <source>
        <strain evidence="2">Ga9.2</strain>
    </source>
</reference>
<accession>K0IKT5</accession>
<dbReference type="AlphaFoldDB" id="K0IKT5"/>
<dbReference type="HOGENOM" id="CLU_3003270_0_0_2"/>